<protein>
    <submittedName>
        <fullName evidence="2">Uncharacterized protein</fullName>
    </submittedName>
</protein>
<feature type="transmembrane region" description="Helical" evidence="1">
    <location>
        <begin position="67"/>
        <end position="84"/>
    </location>
</feature>
<dbReference type="AlphaFoldDB" id="A0A9I9EEY2"/>
<dbReference type="EnsemblPlants" id="MELO3C032827.2.1">
    <property type="protein sequence ID" value="MELO3C032827.2.1"/>
    <property type="gene ID" value="MELO3C032827.2"/>
</dbReference>
<reference evidence="2" key="1">
    <citation type="submission" date="2023-03" db="UniProtKB">
        <authorList>
            <consortium name="EnsemblPlants"/>
        </authorList>
    </citation>
    <scope>IDENTIFICATION</scope>
</reference>
<proteinExistence type="predicted"/>
<keyword evidence="1" id="KW-1133">Transmembrane helix</keyword>
<keyword evidence="1" id="KW-0812">Transmembrane</keyword>
<evidence type="ECO:0000313" key="2">
    <source>
        <dbReference type="EnsemblPlants" id="MELO3C032827.2.1"/>
    </source>
</evidence>
<organism evidence="2">
    <name type="scientific">Cucumis melo</name>
    <name type="common">Muskmelon</name>
    <dbReference type="NCBI Taxonomy" id="3656"/>
    <lineage>
        <taxon>Eukaryota</taxon>
        <taxon>Viridiplantae</taxon>
        <taxon>Streptophyta</taxon>
        <taxon>Embryophyta</taxon>
        <taxon>Tracheophyta</taxon>
        <taxon>Spermatophyta</taxon>
        <taxon>Magnoliopsida</taxon>
        <taxon>eudicotyledons</taxon>
        <taxon>Gunneridae</taxon>
        <taxon>Pentapetalae</taxon>
        <taxon>rosids</taxon>
        <taxon>fabids</taxon>
        <taxon>Cucurbitales</taxon>
        <taxon>Cucurbitaceae</taxon>
        <taxon>Benincaseae</taxon>
        <taxon>Cucumis</taxon>
    </lineage>
</organism>
<name>A0A9I9EEY2_CUCME</name>
<dbReference type="Gramene" id="MELO3C032827.2.1">
    <property type="protein sequence ID" value="MELO3C032827.2.1"/>
    <property type="gene ID" value="MELO3C032827.2"/>
</dbReference>
<evidence type="ECO:0000256" key="1">
    <source>
        <dbReference type="SAM" id="Phobius"/>
    </source>
</evidence>
<accession>A0A9I9EEY2</accession>
<sequence>MIIDPRRSLSSVDLSNKLLSWPSIPYLPSIKGQRLLHSLCIGADFVRVPNLGFVFMIGAREWICGRLRPMIVPIAILLGEFGWWSLSDDPDLPGRSRTGFARGFFLAAVCFLLVLSYSQFVYLQPPSTASWISLISRRLCRDNIARHLDILKLKSNKYKNIVFSFARSLLLDGGDIGTACSLPKVRCGYTSYSAVGKVYCSRVNGR</sequence>
<keyword evidence="1" id="KW-0472">Membrane</keyword>
<feature type="transmembrane region" description="Helical" evidence="1">
    <location>
        <begin position="104"/>
        <end position="123"/>
    </location>
</feature>